<accession>A0ABS8NJX2</accession>
<organism evidence="2 3">
    <name type="scientific">Rhodopirellula halodulae</name>
    <dbReference type="NCBI Taxonomy" id="2894198"/>
    <lineage>
        <taxon>Bacteria</taxon>
        <taxon>Pseudomonadati</taxon>
        <taxon>Planctomycetota</taxon>
        <taxon>Planctomycetia</taxon>
        <taxon>Pirellulales</taxon>
        <taxon>Pirellulaceae</taxon>
        <taxon>Rhodopirellula</taxon>
    </lineage>
</organism>
<evidence type="ECO:0000313" key="3">
    <source>
        <dbReference type="Proteomes" id="UP001430306"/>
    </source>
</evidence>
<dbReference type="PANTHER" id="PTHR37826">
    <property type="entry name" value="FLOTILLIN BAND_7_5 DOMAIN PROTEIN"/>
    <property type="match status" value="1"/>
</dbReference>
<dbReference type="EMBL" id="JAJKFW010000025">
    <property type="protein sequence ID" value="MCC9643857.1"/>
    <property type="molecule type" value="Genomic_DNA"/>
</dbReference>
<protein>
    <submittedName>
        <fullName evidence="2">Uncharacterized protein</fullName>
    </submittedName>
</protein>
<dbReference type="PANTHER" id="PTHR37826:SF3">
    <property type="entry name" value="J DOMAIN-CONTAINING PROTEIN"/>
    <property type="match status" value="1"/>
</dbReference>
<sequence>MLATICPYCASPSVIQRPPSKNRPSPTFAIGFVVDQDRATQLVKQWIRRAHFFARSDFKRAAPDCTRGVYLPAYLYGAVADTQYSAEIGENYTETETYTTTDSKGKRVTRTRTVTKTEWRNLQGQHSCYVVDVIVTASKGTDNDSLEAIEPFDLRSLRRFSPSIVTGWMAELPSKDQSTCFQLAHTETITKVGNQLKHFMPGDSHRNLQHRTQLSREVIDLVLLPIWCFAVRYSDDAPPVQILVNGQTGRVAGDVPTSTTKIAIVVIAALLVIGLFVLLLASQ</sequence>
<evidence type="ECO:0000256" key="1">
    <source>
        <dbReference type="SAM" id="Phobius"/>
    </source>
</evidence>
<keyword evidence="3" id="KW-1185">Reference proteome</keyword>
<evidence type="ECO:0000313" key="2">
    <source>
        <dbReference type="EMBL" id="MCC9643857.1"/>
    </source>
</evidence>
<proteinExistence type="predicted"/>
<comment type="caution">
    <text evidence="2">The sequence shown here is derived from an EMBL/GenBank/DDBJ whole genome shotgun (WGS) entry which is preliminary data.</text>
</comment>
<keyword evidence="1" id="KW-1133">Transmembrane helix</keyword>
<feature type="transmembrane region" description="Helical" evidence="1">
    <location>
        <begin position="262"/>
        <end position="281"/>
    </location>
</feature>
<name>A0ABS8NJX2_9BACT</name>
<reference evidence="2" key="1">
    <citation type="submission" date="2021-11" db="EMBL/GenBank/DDBJ databases">
        <title>Genome sequence.</title>
        <authorList>
            <person name="Sun Q."/>
        </authorList>
    </citation>
    <scope>NUCLEOTIDE SEQUENCE</scope>
    <source>
        <strain evidence="2">JC740</strain>
    </source>
</reference>
<keyword evidence="1" id="KW-0472">Membrane</keyword>
<gene>
    <name evidence="2" type="ORF">LOC71_16345</name>
</gene>
<dbReference type="Proteomes" id="UP001430306">
    <property type="component" value="Unassembled WGS sequence"/>
</dbReference>
<keyword evidence="1" id="KW-0812">Transmembrane</keyword>